<reference evidence="2 3" key="1">
    <citation type="submission" date="2023-10" db="EMBL/GenBank/DDBJ databases">
        <title>Rubellicoccus peritrichatus gen. nov., sp. nov., isolated from an algae of coral reef tank.</title>
        <authorList>
            <person name="Luo J."/>
        </authorList>
    </citation>
    <scope>NUCLEOTIDE SEQUENCE [LARGE SCALE GENOMIC DNA]</scope>
    <source>
        <strain evidence="2 3">CR14</strain>
    </source>
</reference>
<dbReference type="EMBL" id="CP136920">
    <property type="protein sequence ID" value="WOO42483.1"/>
    <property type="molecule type" value="Genomic_DNA"/>
</dbReference>
<dbReference type="Proteomes" id="UP001304300">
    <property type="component" value="Chromosome"/>
</dbReference>
<organism evidence="2 3">
    <name type="scientific">Rubellicoccus peritrichatus</name>
    <dbReference type="NCBI Taxonomy" id="3080537"/>
    <lineage>
        <taxon>Bacteria</taxon>
        <taxon>Pseudomonadati</taxon>
        <taxon>Verrucomicrobiota</taxon>
        <taxon>Opitutia</taxon>
        <taxon>Puniceicoccales</taxon>
        <taxon>Cerasicoccaceae</taxon>
        <taxon>Rubellicoccus</taxon>
    </lineage>
</organism>
<feature type="region of interest" description="Disordered" evidence="1">
    <location>
        <begin position="289"/>
        <end position="312"/>
    </location>
</feature>
<accession>A0AAQ3QWA7</accession>
<evidence type="ECO:0000313" key="2">
    <source>
        <dbReference type="EMBL" id="WOO42483.1"/>
    </source>
</evidence>
<name>A0AAQ3QWA7_9BACT</name>
<keyword evidence="3" id="KW-1185">Reference proteome</keyword>
<gene>
    <name evidence="2" type="ORF">RZN69_05230</name>
</gene>
<sequence length="312" mass="35127">MSSNLLAENEDPKPVSFADDEEVRFDLNFPGGSAQELITAISSASGQPTNAIIPENGRSIHIPEFEVHNVTTFELLTSIHEMEQVWRQTSNSGHQINEIGYRWTPRAGPRASGIWFLEVISTPERPPNMIVKPVSIGDYLDNYSIDDISTAISLVWGTDAESTTKPDIKFHPETQLLIMRGTTTQIEGAFTVLQLLKEEIAKKAIKVGIYGYSIRYPGRYSFNHRPTLIEAFYRAGGVEGKNLPVQYEIFEKVDQDSKLVQEGNFSEIINDPGDDIIIEPFQTVWFDRQEGSNPIPTSRTRRIIPRSQRTSN</sequence>
<proteinExistence type="predicted"/>
<dbReference type="AlphaFoldDB" id="A0AAQ3QWA7"/>
<evidence type="ECO:0000256" key="1">
    <source>
        <dbReference type="SAM" id="MobiDB-lite"/>
    </source>
</evidence>
<dbReference type="KEGG" id="puo:RZN69_05230"/>
<protein>
    <submittedName>
        <fullName evidence="2">Uncharacterized protein</fullName>
    </submittedName>
</protein>
<dbReference type="RefSeq" id="WP_317835005.1">
    <property type="nucleotide sequence ID" value="NZ_CP136920.1"/>
</dbReference>
<evidence type="ECO:0000313" key="3">
    <source>
        <dbReference type="Proteomes" id="UP001304300"/>
    </source>
</evidence>